<keyword evidence="4" id="KW-1185">Reference proteome</keyword>
<feature type="transmembrane region" description="Helical" evidence="2">
    <location>
        <begin position="282"/>
        <end position="302"/>
    </location>
</feature>
<reference evidence="4" key="1">
    <citation type="submission" date="2017-04" db="EMBL/GenBank/DDBJ databases">
        <title>Plasmodium gonderi genome.</title>
        <authorList>
            <person name="Arisue N."/>
            <person name="Honma H."/>
            <person name="Kawai S."/>
            <person name="Tougan T."/>
            <person name="Tanabe K."/>
            <person name="Horii T."/>
        </authorList>
    </citation>
    <scope>NUCLEOTIDE SEQUENCE [LARGE SCALE GENOMIC DNA]</scope>
    <source>
        <strain evidence="4">ATCC 30045</strain>
    </source>
</reference>
<dbReference type="Pfam" id="PF05795">
    <property type="entry name" value="Plasmodium_Vir"/>
    <property type="match status" value="1"/>
</dbReference>
<keyword evidence="2" id="KW-1133">Transmembrane helix</keyword>
<evidence type="ECO:0000313" key="3">
    <source>
        <dbReference type="EMBL" id="GAW79590.1"/>
    </source>
</evidence>
<comment type="caution">
    <text evidence="3">The sequence shown here is derived from an EMBL/GenBank/DDBJ whole genome shotgun (WGS) entry which is preliminary data.</text>
</comment>
<dbReference type="InterPro" id="IPR008780">
    <property type="entry name" value="Plasmodium_Vir"/>
</dbReference>
<name>A0A1Y1JBG2_PLAGO</name>
<evidence type="ECO:0000256" key="1">
    <source>
        <dbReference type="SAM" id="MobiDB-lite"/>
    </source>
</evidence>
<keyword evidence="2" id="KW-0812">Transmembrane</keyword>
<dbReference type="EMBL" id="BDQF01000004">
    <property type="protein sequence ID" value="GAW79590.1"/>
    <property type="molecule type" value="Genomic_DNA"/>
</dbReference>
<evidence type="ECO:0000313" key="4">
    <source>
        <dbReference type="Proteomes" id="UP000195521"/>
    </source>
</evidence>
<dbReference type="RefSeq" id="XP_028542179.1">
    <property type="nucleotide sequence ID" value="XM_028686378.1"/>
</dbReference>
<proteinExistence type="predicted"/>
<feature type="region of interest" description="Disordered" evidence="1">
    <location>
        <begin position="225"/>
        <end position="244"/>
    </location>
</feature>
<keyword evidence="2" id="KW-0472">Membrane</keyword>
<accession>A0A1Y1JBG2</accession>
<sequence length="357" mass="42409">MFINGCEKLLPELPSYIKYHELDNVLVGNEDESFCNDLATDNEEVKTHCKRIATNLRALSKSVGSERTDNCYYFQNWFFEHLWKKINTQGEIYNQNVVKKLYAVVEMINRTDFRQIPCTCIQTYNLKEAMEEKDLHDYFKNYNYIITNMSDKNKCENYINYINYIENLYNEDQDYCCGLGYLYQDCIHYFKCEEHYRPSNLLSKLRETISQLNENTTDVGIGAKSEVHNETGSPHQSDIMPPKRSEDENLFPEITYNTPLHGTIDTADTIPPISDTLKPINYQQIVIGTSIMGTIIFLYFFYKSTLFESRPNKRRIKKKRFNNYYHENLNEESLEHDFDSEFEDSQMRRLYFVYNPR</sequence>
<evidence type="ECO:0000256" key="2">
    <source>
        <dbReference type="SAM" id="Phobius"/>
    </source>
</evidence>
<dbReference type="AlphaFoldDB" id="A0A1Y1JBG2"/>
<organism evidence="3 4">
    <name type="scientific">Plasmodium gonderi</name>
    <dbReference type="NCBI Taxonomy" id="77519"/>
    <lineage>
        <taxon>Eukaryota</taxon>
        <taxon>Sar</taxon>
        <taxon>Alveolata</taxon>
        <taxon>Apicomplexa</taxon>
        <taxon>Aconoidasida</taxon>
        <taxon>Haemosporida</taxon>
        <taxon>Plasmodiidae</taxon>
        <taxon>Plasmodium</taxon>
        <taxon>Plasmodium (Plasmodium)</taxon>
    </lineage>
</organism>
<dbReference type="Proteomes" id="UP000195521">
    <property type="component" value="Unassembled WGS sequence"/>
</dbReference>
<gene>
    <name evidence="3" type="ORF">PGO_041920</name>
</gene>
<dbReference type="GeneID" id="39746302"/>
<protein>
    <submittedName>
        <fullName evidence="3">Variable surface protein</fullName>
    </submittedName>
</protein>